<evidence type="ECO:0000313" key="2">
    <source>
        <dbReference type="EMBL" id="NYE50714.1"/>
    </source>
</evidence>
<dbReference type="Proteomes" id="UP000589036">
    <property type="component" value="Unassembled WGS sequence"/>
</dbReference>
<dbReference type="EMBL" id="JACCCC010000001">
    <property type="protein sequence ID" value="NYE50714.1"/>
    <property type="molecule type" value="Genomic_DNA"/>
</dbReference>
<dbReference type="RefSeq" id="WP_246334530.1">
    <property type="nucleotide sequence ID" value="NZ_BAAAYY010000045.1"/>
</dbReference>
<keyword evidence="3" id="KW-1185">Reference proteome</keyword>
<gene>
    <name evidence="2" type="ORF">HDA32_005834</name>
</gene>
<protein>
    <submittedName>
        <fullName evidence="2">Uncharacterized protein</fullName>
    </submittedName>
</protein>
<name>A0A852U9C3_9ACTN</name>
<feature type="compositionally biased region" description="Polar residues" evidence="1">
    <location>
        <begin position="1"/>
        <end position="15"/>
    </location>
</feature>
<organism evidence="2 3">
    <name type="scientific">Spinactinospora alkalitolerans</name>
    <dbReference type="NCBI Taxonomy" id="687207"/>
    <lineage>
        <taxon>Bacteria</taxon>
        <taxon>Bacillati</taxon>
        <taxon>Actinomycetota</taxon>
        <taxon>Actinomycetes</taxon>
        <taxon>Streptosporangiales</taxon>
        <taxon>Nocardiopsidaceae</taxon>
        <taxon>Spinactinospora</taxon>
    </lineage>
</organism>
<comment type="caution">
    <text evidence="2">The sequence shown here is derived from an EMBL/GenBank/DDBJ whole genome shotgun (WGS) entry which is preliminary data.</text>
</comment>
<feature type="region of interest" description="Disordered" evidence="1">
    <location>
        <begin position="1"/>
        <end position="23"/>
    </location>
</feature>
<evidence type="ECO:0000256" key="1">
    <source>
        <dbReference type="SAM" id="MobiDB-lite"/>
    </source>
</evidence>
<proteinExistence type="predicted"/>
<reference evidence="2 3" key="1">
    <citation type="submission" date="2020-07" db="EMBL/GenBank/DDBJ databases">
        <title>Sequencing the genomes of 1000 actinobacteria strains.</title>
        <authorList>
            <person name="Klenk H.-P."/>
        </authorList>
    </citation>
    <scope>NUCLEOTIDE SEQUENCE [LARGE SCALE GENOMIC DNA]</scope>
    <source>
        <strain evidence="2 3">CXB654</strain>
    </source>
</reference>
<sequence length="50" mass="5584">MSDSFLRTSSAQRSSFPPDIDMTRPSVARIYDAALGARTTSAPTVRRWPR</sequence>
<dbReference type="AlphaFoldDB" id="A0A852U9C3"/>
<evidence type="ECO:0000313" key="3">
    <source>
        <dbReference type="Proteomes" id="UP000589036"/>
    </source>
</evidence>
<accession>A0A852U9C3</accession>